<dbReference type="Pfam" id="PF11582">
    <property type="entry name" value="DUF3240"/>
    <property type="match status" value="1"/>
</dbReference>
<keyword evidence="2" id="KW-1185">Reference proteome</keyword>
<evidence type="ECO:0000313" key="1">
    <source>
        <dbReference type="EMBL" id="WEJ62970.1"/>
    </source>
</evidence>
<reference evidence="1 2" key="1">
    <citation type="submission" date="2022-06" db="EMBL/GenBank/DDBJ databases">
        <title>Thiomicrohabdus sp. nov, an obligately chemolithoautotrophic, sulfur-oxidizing bacterium isolated from beach of Guanyin Mountain. Amoy.</title>
        <authorList>
            <person name="Zhu H."/>
        </authorList>
    </citation>
    <scope>NUCLEOTIDE SEQUENCE [LARGE SCALE GENOMIC DNA]</scope>
    <source>
        <strain evidence="1 2">XGS-01</strain>
    </source>
</reference>
<sequence length="100" mass="11250">MTAVILKLVIDEGVFAAVSDSLLVFEKTPVEFNTLSIRSYSNEHQLEGIKEQVAGYLGKVQIEIRTTQEAYKDILSFLKAHHPKLESDYWVVPVLDSGKL</sequence>
<accession>A0ABY8CE49</accession>
<evidence type="ECO:0000313" key="2">
    <source>
        <dbReference type="Proteomes" id="UP001222275"/>
    </source>
</evidence>
<dbReference type="RefSeq" id="WP_275595227.1">
    <property type="nucleotide sequence ID" value="NZ_CP102381.1"/>
</dbReference>
<dbReference type="Gene3D" id="3.30.70.120">
    <property type="match status" value="1"/>
</dbReference>
<protein>
    <submittedName>
        <fullName evidence="1">DUF3240 family protein</fullName>
    </submittedName>
</protein>
<gene>
    <name evidence="1" type="ORF">NR989_01605</name>
</gene>
<dbReference type="InterPro" id="IPR015867">
    <property type="entry name" value="N-reg_PII/ATP_PRibTrfase_C"/>
</dbReference>
<proteinExistence type="predicted"/>
<dbReference type="InterPro" id="IPR021634">
    <property type="entry name" value="DUF3240"/>
</dbReference>
<dbReference type="EMBL" id="CP102381">
    <property type="protein sequence ID" value="WEJ62970.1"/>
    <property type="molecule type" value="Genomic_DNA"/>
</dbReference>
<organism evidence="1 2">
    <name type="scientific">Thiomicrorhabdus lithotrophica</name>
    <dbReference type="NCBI Taxonomy" id="2949997"/>
    <lineage>
        <taxon>Bacteria</taxon>
        <taxon>Pseudomonadati</taxon>
        <taxon>Pseudomonadota</taxon>
        <taxon>Gammaproteobacteria</taxon>
        <taxon>Thiotrichales</taxon>
        <taxon>Piscirickettsiaceae</taxon>
        <taxon>Thiomicrorhabdus</taxon>
    </lineage>
</organism>
<dbReference type="Proteomes" id="UP001222275">
    <property type="component" value="Chromosome"/>
</dbReference>
<name>A0ABY8CE49_9GAMM</name>